<dbReference type="PROSITE" id="PS51257">
    <property type="entry name" value="PROKAR_LIPOPROTEIN"/>
    <property type="match status" value="1"/>
</dbReference>
<sequence>MKKVVIMLLILSAGIASCKNNEESNQNNRTVNEGTVTVETIKLKELKNSRVKDVLYAMYWNLMAGKNSEKDSYTFVNKEAYEYLQEVVANEELIIVQKGTCENGYDCPDTKYKFKIKAKMNRPDYGEYDEVYIQKFVDKEVLGWEIIKSLFENTPVFSSLDDILFEEFDIFYMTDMAEVKDEWVKRGNNCDIRIEDFYSVGQYHGYQATVLPADKIRYENDRFYIYTVEEYLPPAGMHD</sequence>
<keyword evidence="1" id="KW-0732">Signal</keyword>
<name>A0A1H2YGF4_9FLAO</name>
<proteinExistence type="predicted"/>
<dbReference type="Proteomes" id="UP000182771">
    <property type="component" value="Unassembled WGS sequence"/>
</dbReference>
<organism evidence="2 3">
    <name type="scientific">Capnocytophaga granulosa</name>
    <dbReference type="NCBI Taxonomy" id="45242"/>
    <lineage>
        <taxon>Bacteria</taxon>
        <taxon>Pseudomonadati</taxon>
        <taxon>Bacteroidota</taxon>
        <taxon>Flavobacteriia</taxon>
        <taxon>Flavobacteriales</taxon>
        <taxon>Flavobacteriaceae</taxon>
        <taxon>Capnocytophaga</taxon>
    </lineage>
</organism>
<gene>
    <name evidence="2" type="ORF">SAMN05444420_10720</name>
</gene>
<dbReference type="AlphaFoldDB" id="A0A1H2YGF4"/>
<protein>
    <recommendedName>
        <fullName evidence="4">Lipoprotein</fullName>
    </recommendedName>
</protein>
<keyword evidence="3" id="KW-1185">Reference proteome</keyword>
<evidence type="ECO:0008006" key="4">
    <source>
        <dbReference type="Google" id="ProtNLM"/>
    </source>
</evidence>
<comment type="caution">
    <text evidence="2">The sequence shown here is derived from an EMBL/GenBank/DDBJ whole genome shotgun (WGS) entry which is preliminary data.</text>
</comment>
<feature type="signal peptide" evidence="1">
    <location>
        <begin position="1"/>
        <end position="18"/>
    </location>
</feature>
<evidence type="ECO:0000313" key="2">
    <source>
        <dbReference type="EMBL" id="SDX03714.1"/>
    </source>
</evidence>
<accession>A0A1H2YGF4</accession>
<evidence type="ECO:0000313" key="3">
    <source>
        <dbReference type="Proteomes" id="UP000182771"/>
    </source>
</evidence>
<evidence type="ECO:0000256" key="1">
    <source>
        <dbReference type="SAM" id="SignalP"/>
    </source>
</evidence>
<dbReference type="EMBL" id="FNND01000007">
    <property type="protein sequence ID" value="SDX03714.1"/>
    <property type="molecule type" value="Genomic_DNA"/>
</dbReference>
<feature type="chain" id="PRO_5028929052" description="Lipoprotein" evidence="1">
    <location>
        <begin position="19"/>
        <end position="239"/>
    </location>
</feature>
<dbReference type="GeneID" id="85017079"/>
<dbReference type="RefSeq" id="WP_016421068.1">
    <property type="nucleotide sequence ID" value="NZ_FNND01000007.1"/>
</dbReference>
<reference evidence="2 3" key="1">
    <citation type="submission" date="2016-10" db="EMBL/GenBank/DDBJ databases">
        <authorList>
            <person name="Varghese N."/>
            <person name="Submissions S."/>
        </authorList>
    </citation>
    <scope>NUCLEOTIDE SEQUENCE [LARGE SCALE GENOMIC DNA]</scope>
    <source>
        <strain evidence="2 3">DSM 11449</strain>
    </source>
</reference>